<evidence type="ECO:0000256" key="6">
    <source>
        <dbReference type="ARBA" id="ARBA00022723"/>
    </source>
</evidence>
<dbReference type="PANTHER" id="PTHR22983">
    <property type="entry name" value="PROTEIN KINASE RELATED"/>
    <property type="match status" value="1"/>
</dbReference>
<dbReference type="SMART" id="SM00220">
    <property type="entry name" value="S_TKc"/>
    <property type="match status" value="1"/>
</dbReference>
<evidence type="ECO:0000256" key="15">
    <source>
        <dbReference type="ARBA" id="ARBA00075375"/>
    </source>
</evidence>
<dbReference type="Pfam" id="PF05253">
    <property type="entry name" value="zf-U11-48K"/>
    <property type="match status" value="1"/>
</dbReference>
<proteinExistence type="predicted"/>
<evidence type="ECO:0000256" key="3">
    <source>
        <dbReference type="ARBA" id="ARBA00022490"/>
    </source>
</evidence>
<evidence type="ECO:0000256" key="18">
    <source>
        <dbReference type="SAM" id="Phobius"/>
    </source>
</evidence>
<dbReference type="GO" id="GO:0005856">
    <property type="term" value="C:cytoskeleton"/>
    <property type="evidence" value="ECO:0007669"/>
    <property type="project" value="UniProtKB-SubCell"/>
</dbReference>
<dbReference type="InterPro" id="IPR000719">
    <property type="entry name" value="Prot_kinase_dom"/>
</dbReference>
<feature type="transmembrane region" description="Helical" evidence="18">
    <location>
        <begin position="1324"/>
        <end position="1344"/>
    </location>
</feature>
<dbReference type="EMBL" id="QBLH01002832">
    <property type="protein sequence ID" value="TGZ46683.1"/>
    <property type="molecule type" value="Genomic_DNA"/>
</dbReference>
<dbReference type="PROSITE" id="PS50011">
    <property type="entry name" value="PROTEIN_KINASE_DOM"/>
    <property type="match status" value="1"/>
</dbReference>
<keyword evidence="11 16" id="KW-0067">ATP-binding</keyword>
<keyword evidence="12" id="KW-0206">Cytoskeleton</keyword>
<dbReference type="Gene3D" id="1.10.510.10">
    <property type="entry name" value="Transferase(Phosphotransferase) domain 1"/>
    <property type="match status" value="1"/>
</dbReference>
<dbReference type="PROSITE" id="PS00107">
    <property type="entry name" value="PROTEIN_KINASE_ATP"/>
    <property type="match status" value="1"/>
</dbReference>
<sequence>DTEYLTCPYDSSHRLTESSLNDHLASCQWKAEGYGKLDVPLSEPTLPADSPFCIKFGMGERLVPRTSDRVIIDFTSDERKALYDYVIANTAKPDIGEDIANINNLEAQQKRDKELSFLELLIRERNFKRRRAKHRGVHTNKKSHTEILREVIDQQMEMYVDYISGESNSGRMTDVSNTKTDDTNYEKMQDRTERLNKILLPETIMTIILETGTVITIRSKEIIKKETIQKIEVITDQEIETNRKDIQMQRKESTDMNIGSRHVRESGSHIIKRTNVEVKINTTNRNINLEIVINHQRNINLEIAINHRRDIIRSIVIINEKTELIVVPEVVSLVFISFSDIGGDLVQELISCVGYHFNKMKKYESFKMKKYEILKHIGEGSFGQVYKARKRSDGEIVAFKMIRKCGRSDKDLKSLRQECEIQRYLQHPNIVQMIDSFETENEIVVVTEYADKELYDILAKGGRLSEERAQVIACDLVSALYYLHSNRVMHRDLKPQNVLLEANGIAKLCDFGFARNMSTGTHVLTSIKGTPLYMAPELMDEYPYDHNADLWSLGCIVYELVVGAPPFQTNSILHLVKLIKFEKIKWPDFISPTCKSFLEGLLQKDPSQRLTWPDLLQHPFVKDRIIIVGGTVSTPFTNPLSASQAKAKQEQLERLAMRTANKSKFVKKTIKKLQEQERRHYEYQQRTCISQPGYLMSPAYCHHMINHCQALRRSEPSGTDSSASIDVLLGNLSLRASLRSDLLAANHALCQSDCPHNADVQHNFPILDDHSKPVQTQTDDSHSIRQLNEEMYHTNAQGDGINVGQQIEKSTHARVEQIVHGDGDRKQSCLSMDYEQEFGERNLTEKHTRLPDWDPKAVEKPIENEEWIAFLQRSMEEVMEGEIDSLLQQNCVSVFVSPLRNPAAGCRVVEYVTCLLSLPFTVSVSKENLKKIERVYLDVRVVPNLVYAIKLLMSERSDNELNAIVNVGTRSASSLSADELQALECAMLVLCRLVYIENQFLMQFCDAIYIVNGMPLLQQLLTLEKRKARVVADLIAILNNVLRSQPENAELVEQVVLRTKTPGASVEQLNKLLSHRQTVLRARTCTMIRLLGRFCCRALQQVWNKSFRNLMEGLIKDEDEYVRRAAEDAVNELKQLTNFFGRIKRIAAVSFWFTIATLLFIHCLYFSHVLFAESVSLTKLHLLFLRNSINIENKPKSIGILRVPHDHYLRRNGRFSISRECVGAIVHDTLVIIGDTIIGDSAIVILVEIMLLTCKTVRTRLDVFPMYGDPLVSVRGALLMIQHLSVTVTTYQGPAARLFCLYRHVIVVSILVRSKTCKSVKTGIIIRNLITNFLVIVIAVENSIKPWLRRYRMAMGPTMTYRQS</sequence>
<evidence type="ECO:0000256" key="12">
    <source>
        <dbReference type="ARBA" id="ARBA00023212"/>
    </source>
</evidence>
<dbReference type="InterPro" id="IPR036236">
    <property type="entry name" value="Znf_C2H2_sf"/>
</dbReference>
<dbReference type="InterPro" id="IPR022776">
    <property type="entry name" value="TRM13/UPF0224_CHHC_Znf_dom"/>
</dbReference>
<keyword evidence="9" id="KW-0418">Kinase</keyword>
<evidence type="ECO:0000256" key="1">
    <source>
        <dbReference type="ARBA" id="ARBA00004245"/>
    </source>
</evidence>
<feature type="binding site" evidence="16">
    <location>
        <position position="404"/>
    </location>
    <ligand>
        <name>ATP</name>
        <dbReference type="ChEBI" id="CHEBI:30616"/>
    </ligand>
</feature>
<evidence type="ECO:0000256" key="5">
    <source>
        <dbReference type="ARBA" id="ARBA00022679"/>
    </source>
</evidence>
<comment type="caution">
    <text evidence="21">The sequence shown here is derived from an EMBL/GenBank/DDBJ whole genome shotgun (WGS) entry which is preliminary data.</text>
</comment>
<name>A0A4S2KBP1_9HYME</name>
<evidence type="ECO:0000256" key="7">
    <source>
        <dbReference type="ARBA" id="ARBA00022741"/>
    </source>
</evidence>
<keyword evidence="17" id="KW-0175">Coiled coil</keyword>
<comment type="catalytic activity">
    <reaction evidence="13">
        <text>L-threonyl-[protein] + ATP = O-phospho-L-threonyl-[protein] + ADP + H(+)</text>
        <dbReference type="Rhea" id="RHEA:46608"/>
        <dbReference type="Rhea" id="RHEA-COMP:11060"/>
        <dbReference type="Rhea" id="RHEA-COMP:11605"/>
        <dbReference type="ChEBI" id="CHEBI:15378"/>
        <dbReference type="ChEBI" id="CHEBI:30013"/>
        <dbReference type="ChEBI" id="CHEBI:30616"/>
        <dbReference type="ChEBI" id="CHEBI:61977"/>
        <dbReference type="ChEBI" id="CHEBI:456216"/>
        <dbReference type="EC" id="2.7.11.1"/>
    </reaction>
</comment>
<feature type="transmembrane region" description="Helical" evidence="18">
    <location>
        <begin position="1146"/>
        <end position="1171"/>
    </location>
</feature>
<dbReference type="CDD" id="cd14002">
    <property type="entry name" value="STKc_STK36"/>
    <property type="match status" value="1"/>
</dbReference>
<dbReference type="SUPFAM" id="SSF48371">
    <property type="entry name" value="ARM repeat"/>
    <property type="match status" value="1"/>
</dbReference>
<evidence type="ECO:0000256" key="16">
    <source>
        <dbReference type="PROSITE-ProRule" id="PRU10141"/>
    </source>
</evidence>
<dbReference type="FunFam" id="1.10.510.10:FF:000292">
    <property type="entry name" value="Serine/threonine-protein kinase 36"/>
    <property type="match status" value="1"/>
</dbReference>
<dbReference type="FunFam" id="3.30.200.20:FF:000042">
    <property type="entry name" value="Aurora kinase A"/>
    <property type="match status" value="1"/>
</dbReference>
<dbReference type="GO" id="GO:0008270">
    <property type="term" value="F:zinc ion binding"/>
    <property type="evidence" value="ECO:0007669"/>
    <property type="project" value="UniProtKB-KW"/>
</dbReference>
<keyword evidence="8" id="KW-0863">Zinc-finger</keyword>
<organism evidence="21 22">
    <name type="scientific">Temnothorax longispinosus</name>
    <dbReference type="NCBI Taxonomy" id="300112"/>
    <lineage>
        <taxon>Eukaryota</taxon>
        <taxon>Metazoa</taxon>
        <taxon>Ecdysozoa</taxon>
        <taxon>Arthropoda</taxon>
        <taxon>Hexapoda</taxon>
        <taxon>Insecta</taxon>
        <taxon>Pterygota</taxon>
        <taxon>Neoptera</taxon>
        <taxon>Endopterygota</taxon>
        <taxon>Hymenoptera</taxon>
        <taxon>Apocrita</taxon>
        <taxon>Aculeata</taxon>
        <taxon>Formicoidea</taxon>
        <taxon>Formicidae</taxon>
        <taxon>Myrmicinae</taxon>
        <taxon>Temnothorax</taxon>
    </lineage>
</organism>
<dbReference type="PANTHER" id="PTHR22983:SF6">
    <property type="entry name" value="SERINE_THREONINE-PROTEIN KINASE 36"/>
    <property type="match status" value="1"/>
</dbReference>
<accession>A0A4S2KBP1</accession>
<feature type="coiled-coil region" evidence="17">
    <location>
        <begin position="642"/>
        <end position="686"/>
    </location>
</feature>
<keyword evidence="18" id="KW-0812">Transmembrane</keyword>
<keyword evidence="18" id="KW-1133">Transmembrane helix</keyword>
<dbReference type="PROSITE" id="PS00108">
    <property type="entry name" value="PROTEIN_KINASE_ST"/>
    <property type="match status" value="1"/>
</dbReference>
<dbReference type="InterPro" id="IPR017441">
    <property type="entry name" value="Protein_kinase_ATP_BS"/>
</dbReference>
<evidence type="ECO:0000256" key="9">
    <source>
        <dbReference type="ARBA" id="ARBA00022777"/>
    </source>
</evidence>
<evidence type="ECO:0000256" key="10">
    <source>
        <dbReference type="ARBA" id="ARBA00022833"/>
    </source>
</evidence>
<dbReference type="GO" id="GO:0004674">
    <property type="term" value="F:protein serine/threonine kinase activity"/>
    <property type="evidence" value="ECO:0007669"/>
    <property type="project" value="UniProtKB-KW"/>
</dbReference>
<evidence type="ECO:0000256" key="4">
    <source>
        <dbReference type="ARBA" id="ARBA00022527"/>
    </source>
</evidence>
<keyword evidence="5" id="KW-0808">Transferase</keyword>
<evidence type="ECO:0000256" key="11">
    <source>
        <dbReference type="ARBA" id="ARBA00022840"/>
    </source>
</evidence>
<evidence type="ECO:0000256" key="2">
    <source>
        <dbReference type="ARBA" id="ARBA00012513"/>
    </source>
</evidence>
<evidence type="ECO:0000256" key="13">
    <source>
        <dbReference type="ARBA" id="ARBA00047899"/>
    </source>
</evidence>
<feature type="domain" description="Protein kinase" evidence="19">
    <location>
        <begin position="371"/>
        <end position="621"/>
    </location>
</feature>
<evidence type="ECO:0000259" key="20">
    <source>
        <dbReference type="PROSITE" id="PS51800"/>
    </source>
</evidence>
<dbReference type="SUPFAM" id="SSF56112">
    <property type="entry name" value="Protein kinase-like (PK-like)"/>
    <property type="match status" value="1"/>
</dbReference>
<gene>
    <name evidence="21" type="ORF">DBV15_11113</name>
</gene>
<keyword evidence="3" id="KW-0963">Cytoplasm</keyword>
<dbReference type="STRING" id="300112.A0A4S2KBP1"/>
<evidence type="ECO:0000259" key="19">
    <source>
        <dbReference type="PROSITE" id="PS50011"/>
    </source>
</evidence>
<dbReference type="EC" id="2.7.11.1" evidence="2"/>
<evidence type="ECO:0000256" key="14">
    <source>
        <dbReference type="ARBA" id="ARBA00048679"/>
    </source>
</evidence>
<evidence type="ECO:0000313" key="21">
    <source>
        <dbReference type="EMBL" id="TGZ46683.1"/>
    </source>
</evidence>
<keyword evidence="7 16" id="KW-0547">Nucleotide-binding</keyword>
<comment type="catalytic activity">
    <reaction evidence="14">
        <text>L-seryl-[protein] + ATP = O-phospho-L-seryl-[protein] + ADP + H(+)</text>
        <dbReference type="Rhea" id="RHEA:17989"/>
        <dbReference type="Rhea" id="RHEA-COMP:9863"/>
        <dbReference type="Rhea" id="RHEA-COMP:11604"/>
        <dbReference type="ChEBI" id="CHEBI:15378"/>
        <dbReference type="ChEBI" id="CHEBI:29999"/>
        <dbReference type="ChEBI" id="CHEBI:30616"/>
        <dbReference type="ChEBI" id="CHEBI:83421"/>
        <dbReference type="ChEBI" id="CHEBI:456216"/>
        <dbReference type="EC" id="2.7.11.1"/>
    </reaction>
</comment>
<dbReference type="SUPFAM" id="SSF57667">
    <property type="entry name" value="beta-beta-alpha zinc fingers"/>
    <property type="match status" value="1"/>
</dbReference>
<dbReference type="GO" id="GO:0005737">
    <property type="term" value="C:cytoplasm"/>
    <property type="evidence" value="ECO:0007669"/>
    <property type="project" value="TreeGrafter"/>
</dbReference>
<evidence type="ECO:0000313" key="22">
    <source>
        <dbReference type="Proteomes" id="UP000310200"/>
    </source>
</evidence>
<keyword evidence="18" id="KW-0472">Membrane</keyword>
<reference evidence="21 22" key="1">
    <citation type="journal article" date="2019" name="Philos. Trans. R. Soc. Lond., B, Biol. Sci.">
        <title>Ant behaviour and brain gene expression of defending hosts depend on the ecological success of the intruding social parasite.</title>
        <authorList>
            <person name="Kaur R."/>
            <person name="Stoldt M."/>
            <person name="Jongepier E."/>
            <person name="Feldmeyer B."/>
            <person name="Menzel F."/>
            <person name="Bornberg-Bauer E."/>
            <person name="Foitzik S."/>
        </authorList>
    </citation>
    <scope>NUCLEOTIDE SEQUENCE [LARGE SCALE GENOMIC DNA]</scope>
    <source>
        <tissue evidence="21">Whole body</tissue>
    </source>
</reference>
<keyword evidence="6" id="KW-0479">Metal-binding</keyword>
<protein>
    <recommendedName>
        <fullName evidence="2">non-specific serine/threonine protein kinase</fullName>
        <ecNumber evidence="2">2.7.11.1</ecNumber>
    </recommendedName>
    <alternativeName>
        <fullName evidence="15">Fused homolog</fullName>
    </alternativeName>
</protein>
<keyword evidence="10" id="KW-0862">Zinc</keyword>
<feature type="non-terminal residue" evidence="21">
    <location>
        <position position="1"/>
    </location>
</feature>
<dbReference type="GO" id="GO:0007224">
    <property type="term" value="P:smoothened signaling pathway"/>
    <property type="evidence" value="ECO:0007669"/>
    <property type="project" value="TreeGrafter"/>
</dbReference>
<feature type="domain" description="CHHC U11-48K-type" evidence="20">
    <location>
        <begin position="4"/>
        <end position="31"/>
    </location>
</feature>
<dbReference type="InterPro" id="IPR011989">
    <property type="entry name" value="ARM-like"/>
</dbReference>
<dbReference type="InterPro" id="IPR011009">
    <property type="entry name" value="Kinase-like_dom_sf"/>
</dbReference>
<dbReference type="Proteomes" id="UP000310200">
    <property type="component" value="Unassembled WGS sequence"/>
</dbReference>
<evidence type="ECO:0000256" key="8">
    <source>
        <dbReference type="ARBA" id="ARBA00022771"/>
    </source>
</evidence>
<comment type="subcellular location">
    <subcellularLocation>
        <location evidence="1">Cytoplasm</location>
        <location evidence="1">Cytoskeleton</location>
    </subcellularLocation>
</comment>
<dbReference type="InterPro" id="IPR016024">
    <property type="entry name" value="ARM-type_fold"/>
</dbReference>
<dbReference type="Gene3D" id="1.25.10.10">
    <property type="entry name" value="Leucine-rich Repeat Variant"/>
    <property type="match status" value="1"/>
</dbReference>
<dbReference type="GO" id="GO:0005524">
    <property type="term" value="F:ATP binding"/>
    <property type="evidence" value="ECO:0007669"/>
    <property type="project" value="UniProtKB-UniRule"/>
</dbReference>
<dbReference type="PROSITE" id="PS51800">
    <property type="entry name" value="ZF_CHHC_U11_48K"/>
    <property type="match status" value="1"/>
</dbReference>
<dbReference type="InterPro" id="IPR008271">
    <property type="entry name" value="Ser/Thr_kinase_AS"/>
</dbReference>
<keyword evidence="22" id="KW-1185">Reference proteome</keyword>
<dbReference type="Pfam" id="PF00069">
    <property type="entry name" value="Pkinase"/>
    <property type="match status" value="1"/>
</dbReference>
<keyword evidence="4" id="KW-0723">Serine/threonine-protein kinase</keyword>
<evidence type="ECO:0000256" key="17">
    <source>
        <dbReference type="SAM" id="Coils"/>
    </source>
</evidence>